<dbReference type="Proteomes" id="UP000663848">
    <property type="component" value="Unassembled WGS sequence"/>
</dbReference>
<dbReference type="PROSITE" id="PS00018">
    <property type="entry name" value="EF_HAND_1"/>
    <property type="match status" value="3"/>
</dbReference>
<dbReference type="AlphaFoldDB" id="A0A820XCA6"/>
<dbReference type="EMBL" id="CAJOBQ010001237">
    <property type="protein sequence ID" value="CAF4469298.1"/>
    <property type="molecule type" value="Genomic_DNA"/>
</dbReference>
<protein>
    <recommendedName>
        <fullName evidence="7">EF-hand domain-containing protein</fullName>
    </recommendedName>
</protein>
<dbReference type="Gene3D" id="1.10.238.10">
    <property type="entry name" value="EF-hand"/>
    <property type="match status" value="1"/>
</dbReference>
<evidence type="ECO:0000313" key="15">
    <source>
        <dbReference type="EMBL" id="CAF4473040.1"/>
    </source>
</evidence>
<dbReference type="InterPro" id="IPR011992">
    <property type="entry name" value="EF-hand-dom_pair"/>
</dbReference>
<evidence type="ECO:0000256" key="4">
    <source>
        <dbReference type="ARBA" id="ARBA00022737"/>
    </source>
</evidence>
<feature type="domain" description="EF-hand" evidence="7">
    <location>
        <begin position="133"/>
        <end position="168"/>
    </location>
</feature>
<dbReference type="Pfam" id="PF00036">
    <property type="entry name" value="EF-hand_1"/>
    <property type="match status" value="1"/>
</dbReference>
<evidence type="ECO:0000313" key="11">
    <source>
        <dbReference type="EMBL" id="CAF3783846.1"/>
    </source>
</evidence>
<dbReference type="Proteomes" id="UP000663838">
    <property type="component" value="Unassembled WGS sequence"/>
</dbReference>
<keyword evidence="2" id="KW-0519">Myristate</keyword>
<dbReference type="InterPro" id="IPR018247">
    <property type="entry name" value="EF_Hand_1_Ca_BS"/>
</dbReference>
<dbReference type="Pfam" id="PF13499">
    <property type="entry name" value="EF-hand_7"/>
    <property type="match status" value="1"/>
</dbReference>
<dbReference type="PANTHER" id="PTHR23055:SF178">
    <property type="entry name" value="NEUROCALCIN HOMOLOG"/>
    <property type="match status" value="1"/>
</dbReference>
<dbReference type="PRINTS" id="PR00450">
    <property type="entry name" value="RECOVERIN"/>
</dbReference>
<dbReference type="EMBL" id="CAJNYT010005911">
    <property type="protein sequence ID" value="CAF3783846.1"/>
    <property type="molecule type" value="Genomic_DNA"/>
</dbReference>
<dbReference type="SUPFAM" id="SSF47473">
    <property type="entry name" value="EF-hand"/>
    <property type="match status" value="1"/>
</dbReference>
<evidence type="ECO:0000313" key="13">
    <source>
        <dbReference type="EMBL" id="CAF4281083.1"/>
    </source>
</evidence>
<dbReference type="EMBL" id="CAJOBP010001395">
    <property type="protein sequence ID" value="CAF4281083.1"/>
    <property type="molecule type" value="Genomic_DNA"/>
</dbReference>
<dbReference type="PROSITE" id="PS50222">
    <property type="entry name" value="EF_HAND_2"/>
    <property type="match status" value="3"/>
</dbReference>
<evidence type="ECO:0000313" key="16">
    <source>
        <dbReference type="EMBL" id="CAF4529090.1"/>
    </source>
</evidence>
<dbReference type="EMBL" id="CAJNYD010002552">
    <property type="protein sequence ID" value="CAF3428381.1"/>
    <property type="molecule type" value="Genomic_DNA"/>
</dbReference>
<feature type="domain" description="EF-hand" evidence="7">
    <location>
        <begin position="178"/>
        <end position="213"/>
    </location>
</feature>
<dbReference type="Proteomes" id="UP000663833">
    <property type="component" value="Unassembled WGS sequence"/>
</dbReference>
<dbReference type="Proteomes" id="UP000663862">
    <property type="component" value="Unassembled WGS sequence"/>
</dbReference>
<comment type="similarity">
    <text evidence="1">Belongs to the recoverin family.</text>
</comment>
<proteinExistence type="inferred from homology"/>
<dbReference type="OrthoDB" id="114727at2759"/>
<dbReference type="CDD" id="cd00051">
    <property type="entry name" value="EFh"/>
    <property type="match status" value="2"/>
</dbReference>
<keyword evidence="5" id="KW-0106">Calcium</keyword>
<keyword evidence="18" id="KW-1185">Reference proteome</keyword>
<reference evidence="16" key="1">
    <citation type="submission" date="2021-02" db="EMBL/GenBank/DDBJ databases">
        <authorList>
            <person name="Nowell W R."/>
        </authorList>
    </citation>
    <scope>NUCLEOTIDE SEQUENCE</scope>
</reference>
<evidence type="ECO:0000313" key="10">
    <source>
        <dbReference type="EMBL" id="CAF3432002.1"/>
    </source>
</evidence>
<dbReference type="EMBL" id="CAJOBS010000028">
    <property type="protein sequence ID" value="CAF4473040.1"/>
    <property type="molecule type" value="Genomic_DNA"/>
</dbReference>
<evidence type="ECO:0000313" key="17">
    <source>
        <dbReference type="Proteomes" id="UP000663848"/>
    </source>
</evidence>
<evidence type="ECO:0000259" key="7">
    <source>
        <dbReference type="PROSITE" id="PS50222"/>
    </source>
</evidence>
<evidence type="ECO:0000256" key="3">
    <source>
        <dbReference type="ARBA" id="ARBA00022723"/>
    </source>
</evidence>
<dbReference type="EMBL" id="CAJOBR010000616">
    <property type="protein sequence ID" value="CAF4529090.1"/>
    <property type="molecule type" value="Genomic_DNA"/>
</dbReference>
<evidence type="ECO:0000313" key="8">
    <source>
        <dbReference type="EMBL" id="CAF3389385.1"/>
    </source>
</evidence>
<organism evidence="16 17">
    <name type="scientific">Rotaria socialis</name>
    <dbReference type="NCBI Taxonomy" id="392032"/>
    <lineage>
        <taxon>Eukaryota</taxon>
        <taxon>Metazoa</taxon>
        <taxon>Spiralia</taxon>
        <taxon>Gnathifera</taxon>
        <taxon>Rotifera</taxon>
        <taxon>Eurotatoria</taxon>
        <taxon>Bdelloidea</taxon>
        <taxon>Philodinida</taxon>
        <taxon>Philodinidae</taxon>
        <taxon>Rotaria</taxon>
    </lineage>
</organism>
<keyword evidence="6" id="KW-0449">Lipoprotein</keyword>
<evidence type="ECO:0000313" key="9">
    <source>
        <dbReference type="EMBL" id="CAF3428381.1"/>
    </source>
</evidence>
<dbReference type="PANTHER" id="PTHR23055">
    <property type="entry name" value="CALCIUM BINDING PROTEINS"/>
    <property type="match status" value="1"/>
</dbReference>
<dbReference type="SMART" id="SM00054">
    <property type="entry name" value="EFh"/>
    <property type="match status" value="3"/>
</dbReference>
<evidence type="ECO:0000313" key="14">
    <source>
        <dbReference type="EMBL" id="CAF4469298.1"/>
    </source>
</evidence>
<dbReference type="Proteomes" id="UP000663873">
    <property type="component" value="Unassembled WGS sequence"/>
</dbReference>
<name>A0A820XCA6_9BILA</name>
<gene>
    <name evidence="8" type="ORF">FME351_LOCUS8007</name>
    <name evidence="11" type="ORF">GRG538_LOCUS33177</name>
    <name evidence="12" type="ORF">HFQ381_LOCUS3672</name>
    <name evidence="9" type="ORF">LUA448_LOCUS20114</name>
    <name evidence="16" type="ORF">QYT958_LOCUS6758</name>
    <name evidence="10" type="ORF">TIS948_LOCUS30420</name>
    <name evidence="15" type="ORF">TOA249_LOCUS1096</name>
    <name evidence="14" type="ORF">TSG867_LOCUS18506</name>
    <name evidence="13" type="ORF">UJA718_LOCUS11391</name>
</gene>
<sequence>MGNTKSVPNAENMTTNYERTSDASIISSVKSFTINKKQKQSELSDRDIQFLSSQTGLPADEVLEWHHKFFQDNPDGRLDRVQFGKFYRLLRNEPSERLDLICDHIFRAFDVDGNGYVEFGEFLLGFAISSRGDLRSRLDYAFECYDLDSNGYLTEDEIAPVLRAMYTLLGIQHVQDYPPEEVAKDLMNKLDVSKDGRVTKDEFIYYLMKDGIYRNTVNPFH</sequence>
<dbReference type="EMBL" id="CAJNYU010000767">
    <property type="protein sequence ID" value="CAF3389385.1"/>
    <property type="molecule type" value="Genomic_DNA"/>
</dbReference>
<evidence type="ECO:0000256" key="2">
    <source>
        <dbReference type="ARBA" id="ARBA00022707"/>
    </source>
</evidence>
<dbReference type="EMBL" id="CAJNXB010005623">
    <property type="protein sequence ID" value="CAF3432002.1"/>
    <property type="molecule type" value="Genomic_DNA"/>
</dbReference>
<dbReference type="GO" id="GO:0005509">
    <property type="term" value="F:calcium ion binding"/>
    <property type="evidence" value="ECO:0007669"/>
    <property type="project" value="InterPro"/>
</dbReference>
<dbReference type="InterPro" id="IPR028846">
    <property type="entry name" value="Recoverin"/>
</dbReference>
<dbReference type="Proteomes" id="UP000663872">
    <property type="component" value="Unassembled WGS sequence"/>
</dbReference>
<comment type="caution">
    <text evidence="16">The sequence shown here is derived from an EMBL/GenBank/DDBJ whole genome shotgun (WGS) entry which is preliminary data.</text>
</comment>
<dbReference type="Proteomes" id="UP000663851">
    <property type="component" value="Unassembled WGS sequence"/>
</dbReference>
<keyword evidence="3" id="KW-0479">Metal-binding</keyword>
<evidence type="ECO:0000313" key="18">
    <source>
        <dbReference type="Proteomes" id="UP000663873"/>
    </source>
</evidence>
<dbReference type="Proteomes" id="UP000663869">
    <property type="component" value="Unassembled WGS sequence"/>
</dbReference>
<feature type="domain" description="EF-hand" evidence="7">
    <location>
        <begin position="97"/>
        <end position="132"/>
    </location>
</feature>
<evidence type="ECO:0000256" key="6">
    <source>
        <dbReference type="ARBA" id="ARBA00023288"/>
    </source>
</evidence>
<dbReference type="Proteomes" id="UP000663825">
    <property type="component" value="Unassembled WGS sequence"/>
</dbReference>
<evidence type="ECO:0000256" key="5">
    <source>
        <dbReference type="ARBA" id="ARBA00022837"/>
    </source>
</evidence>
<evidence type="ECO:0000256" key="1">
    <source>
        <dbReference type="ARBA" id="ARBA00006049"/>
    </source>
</evidence>
<dbReference type="EMBL" id="CAJOBO010000136">
    <property type="protein sequence ID" value="CAF4139443.1"/>
    <property type="molecule type" value="Genomic_DNA"/>
</dbReference>
<dbReference type="InterPro" id="IPR002048">
    <property type="entry name" value="EF_hand_dom"/>
</dbReference>
<keyword evidence="4" id="KW-0677">Repeat</keyword>
<accession>A0A820XCA6</accession>
<evidence type="ECO:0000313" key="12">
    <source>
        <dbReference type="EMBL" id="CAF4139443.1"/>
    </source>
</evidence>